<feature type="repeat" description="WD" evidence="1">
    <location>
        <begin position="93"/>
        <end position="117"/>
    </location>
</feature>
<dbReference type="AlphaFoldDB" id="A0A022L342"/>
<dbReference type="Pfam" id="PF00400">
    <property type="entry name" value="WD40"/>
    <property type="match status" value="1"/>
</dbReference>
<proteinExistence type="predicted"/>
<dbReference type="InterPro" id="IPR001680">
    <property type="entry name" value="WD40_rpt"/>
</dbReference>
<evidence type="ECO:0000313" key="3">
    <source>
        <dbReference type="Proteomes" id="UP000019754"/>
    </source>
</evidence>
<gene>
    <name evidence="2" type="ORF">D641_0105365</name>
</gene>
<dbReference type="Gene3D" id="2.130.10.10">
    <property type="entry name" value="YVTN repeat-like/Quinoprotein amine dehydrogenase"/>
    <property type="match status" value="1"/>
</dbReference>
<dbReference type="OrthoDB" id="4793194at2"/>
<dbReference type="HOGENOM" id="CLU_1014389_0_0_11"/>
<dbReference type="EMBL" id="AORC01000005">
    <property type="protein sequence ID" value="EYT50268.1"/>
    <property type="molecule type" value="Genomic_DNA"/>
</dbReference>
<keyword evidence="3" id="KW-1185">Reference proteome</keyword>
<evidence type="ECO:0000256" key="1">
    <source>
        <dbReference type="PROSITE-ProRule" id="PRU00221"/>
    </source>
</evidence>
<evidence type="ECO:0000313" key="2">
    <source>
        <dbReference type="EMBL" id="EYT50268.1"/>
    </source>
</evidence>
<name>A0A022L342_9MICO</name>
<protein>
    <submittedName>
        <fullName evidence="2">Uncharacterized protein</fullName>
    </submittedName>
</protein>
<accession>A0A022L342</accession>
<dbReference type="PANTHER" id="PTHR19879:SF9">
    <property type="entry name" value="TRANSCRIPTION INITIATION FACTOR TFIID SUBUNIT 5"/>
    <property type="match status" value="1"/>
</dbReference>
<comment type="caution">
    <text evidence="2">The sequence shown here is derived from an EMBL/GenBank/DDBJ whole genome shotgun (WGS) entry which is preliminary data.</text>
</comment>
<dbReference type="InterPro" id="IPR011044">
    <property type="entry name" value="Quino_amine_DH_bsu"/>
</dbReference>
<dbReference type="PANTHER" id="PTHR19879">
    <property type="entry name" value="TRANSCRIPTION INITIATION FACTOR TFIID"/>
    <property type="match status" value="1"/>
</dbReference>
<reference evidence="2 3" key="1">
    <citation type="journal article" date="2013" name="Genome Announc.">
        <title>Draft genome sequence of an Actinobacterium, Brachybacterium muris strain UCD-AY4.</title>
        <authorList>
            <person name="Lo J.R."/>
            <person name="Lang J.M."/>
            <person name="Darling A.E."/>
            <person name="Eisen J.A."/>
            <person name="Coil D.A."/>
        </authorList>
    </citation>
    <scope>NUCLEOTIDE SEQUENCE [LARGE SCALE GENOMIC DNA]</scope>
    <source>
        <strain evidence="2 3">UCD-AY4</strain>
    </source>
</reference>
<dbReference type="STRING" id="1249481.D641_0105365"/>
<dbReference type="SUPFAM" id="SSF50969">
    <property type="entry name" value="YVTN repeat-like/Quinoprotein amine dehydrogenase"/>
    <property type="match status" value="1"/>
</dbReference>
<keyword evidence="1" id="KW-0853">WD repeat</keyword>
<dbReference type="RefSeq" id="WP_017822777.1">
    <property type="nucleotide sequence ID" value="NZ_AORC01000005.1"/>
</dbReference>
<dbReference type="SMART" id="SM00320">
    <property type="entry name" value="WD40"/>
    <property type="match status" value="4"/>
</dbReference>
<sequence>MSPDGRRIAAQEPWDRKLLGESETAGTTVWDTATGEILARFDDGMYDAVAWHPHDELLATATTSVVHISRPDGEVLWTLSGHRASTRWRSFDIKDLALHPDGHQLASLSTDGTVRLWFLDGGTCTPSPVLRVRSGRPSSLAYTEDGSRIAVAVDGAGPQLWDPSSGERAETFDDCGREAMGIALDGQGRFVLGIGEEGRLQVVGQDGTCSPGTSTRITVPEFIATAPDGRIAVSGGKSRSLELWDADLTESSYIDLPEFIPDIGAPGELGRTAWGPDGTLYAVARWWGVIAWDGQGWRPFELP</sequence>
<organism evidence="2 3">
    <name type="scientific">Brachybacterium muris UCD-AY4</name>
    <dbReference type="NCBI Taxonomy" id="1249481"/>
    <lineage>
        <taxon>Bacteria</taxon>
        <taxon>Bacillati</taxon>
        <taxon>Actinomycetota</taxon>
        <taxon>Actinomycetes</taxon>
        <taxon>Micrococcales</taxon>
        <taxon>Dermabacteraceae</taxon>
        <taxon>Brachybacterium</taxon>
    </lineage>
</organism>
<dbReference type="InterPro" id="IPR015943">
    <property type="entry name" value="WD40/YVTN_repeat-like_dom_sf"/>
</dbReference>
<dbReference type="PROSITE" id="PS50082">
    <property type="entry name" value="WD_REPEATS_2"/>
    <property type="match status" value="1"/>
</dbReference>
<dbReference type="Proteomes" id="UP000019754">
    <property type="component" value="Unassembled WGS sequence"/>
</dbReference>